<dbReference type="InterPro" id="IPR052016">
    <property type="entry name" value="Bact_Sigma-Reg"/>
</dbReference>
<dbReference type="SUPFAM" id="SSF81606">
    <property type="entry name" value="PP2C-like"/>
    <property type="match status" value="1"/>
</dbReference>
<keyword evidence="1" id="KW-0378">Hydrolase</keyword>
<dbReference type="Gene3D" id="3.30.565.10">
    <property type="entry name" value="Histidine kinase-like ATPase, C-terminal domain"/>
    <property type="match status" value="1"/>
</dbReference>
<dbReference type="InterPro" id="IPR035965">
    <property type="entry name" value="PAS-like_dom_sf"/>
</dbReference>
<dbReference type="SUPFAM" id="SSF55781">
    <property type="entry name" value="GAF domain-like"/>
    <property type="match status" value="1"/>
</dbReference>
<feature type="region of interest" description="Disordered" evidence="2">
    <location>
        <begin position="706"/>
        <end position="726"/>
    </location>
</feature>
<dbReference type="InterPro" id="IPR036457">
    <property type="entry name" value="PPM-type-like_dom_sf"/>
</dbReference>
<dbReference type="Gene3D" id="3.60.40.10">
    <property type="entry name" value="PPM-type phosphatase domain"/>
    <property type="match status" value="1"/>
</dbReference>
<dbReference type="InterPro" id="IPR001932">
    <property type="entry name" value="PPM-type_phosphatase-like_dom"/>
</dbReference>
<proteinExistence type="predicted"/>
<evidence type="ECO:0000313" key="4">
    <source>
        <dbReference type="EMBL" id="GAA4985685.1"/>
    </source>
</evidence>
<keyword evidence="5" id="KW-1185">Reference proteome</keyword>
<evidence type="ECO:0000256" key="2">
    <source>
        <dbReference type="SAM" id="MobiDB-lite"/>
    </source>
</evidence>
<dbReference type="SUPFAM" id="SSF55874">
    <property type="entry name" value="ATPase domain of HSP90 chaperone/DNA topoisomerase II/histidine kinase"/>
    <property type="match status" value="1"/>
</dbReference>
<gene>
    <name evidence="4" type="ORF">GCM10023257_26220</name>
</gene>
<reference evidence="5" key="1">
    <citation type="journal article" date="2019" name="Int. J. Syst. Evol. Microbiol.">
        <title>The Global Catalogue of Microorganisms (GCM) 10K type strain sequencing project: providing services to taxonomists for standard genome sequencing and annotation.</title>
        <authorList>
            <consortium name="The Broad Institute Genomics Platform"/>
            <consortium name="The Broad Institute Genome Sequencing Center for Infectious Disease"/>
            <person name="Wu L."/>
            <person name="Ma J."/>
        </authorList>
    </citation>
    <scope>NUCLEOTIDE SEQUENCE [LARGE SCALE GENOMIC DNA]</scope>
    <source>
        <strain evidence="5">JCM 17657</strain>
    </source>
</reference>
<accession>A0ABP9I219</accession>
<dbReference type="Pfam" id="PF13185">
    <property type="entry name" value="GAF_2"/>
    <property type="match status" value="1"/>
</dbReference>
<dbReference type="Gene3D" id="3.30.450.40">
    <property type="match status" value="1"/>
</dbReference>
<comment type="caution">
    <text evidence="4">The sequence shown here is derived from an EMBL/GenBank/DDBJ whole genome shotgun (WGS) entry which is preliminary data.</text>
</comment>
<dbReference type="InterPro" id="IPR003594">
    <property type="entry name" value="HATPase_dom"/>
</dbReference>
<dbReference type="Pfam" id="PF07228">
    <property type="entry name" value="SpoIIE"/>
    <property type="match status" value="1"/>
</dbReference>
<organism evidence="4 5">
    <name type="scientific">Streptomyces hyderabadensis</name>
    <dbReference type="NCBI Taxonomy" id="598549"/>
    <lineage>
        <taxon>Bacteria</taxon>
        <taxon>Bacillati</taxon>
        <taxon>Actinomycetota</taxon>
        <taxon>Actinomycetes</taxon>
        <taxon>Kitasatosporales</taxon>
        <taxon>Streptomycetaceae</taxon>
        <taxon>Streptomyces</taxon>
    </lineage>
</organism>
<dbReference type="Gene3D" id="3.30.450.20">
    <property type="entry name" value="PAS domain"/>
    <property type="match status" value="1"/>
</dbReference>
<evidence type="ECO:0000256" key="1">
    <source>
        <dbReference type="ARBA" id="ARBA00022801"/>
    </source>
</evidence>
<dbReference type="CDD" id="cd16936">
    <property type="entry name" value="HATPase_RsbW-like"/>
    <property type="match status" value="1"/>
</dbReference>
<feature type="domain" description="PPM-type phosphatase" evidence="3">
    <location>
        <begin position="327"/>
        <end position="558"/>
    </location>
</feature>
<dbReference type="EMBL" id="BAABIV010000011">
    <property type="protein sequence ID" value="GAA4985685.1"/>
    <property type="molecule type" value="Genomic_DNA"/>
</dbReference>
<dbReference type="Pfam" id="PF13581">
    <property type="entry name" value="HATPase_c_2"/>
    <property type="match status" value="1"/>
</dbReference>
<evidence type="ECO:0000259" key="3">
    <source>
        <dbReference type="SMART" id="SM00331"/>
    </source>
</evidence>
<dbReference type="InterPro" id="IPR029016">
    <property type="entry name" value="GAF-like_dom_sf"/>
</dbReference>
<name>A0ABP9I219_9ACTN</name>
<sequence>MRTGDPLPDVGGVLADLATGLWHWDTATGEVAVDAEAARLLGLPAERACLTEAQVRARLHPVDWNEITGVVQLAVAEGTLAEVRIRIMDEYGHVVRVVRSRSKPSFDPERRAYDLIGTLQEVAEPRPGTPAGRSAVTGEWRRSREAFLLDAGRALAEARSTEEVLRVAAGLSMPGFSPDGLAVFGLSGDRLTVIGHHGQPENEANPFVDMALDTDYPAAEVVRTGRAVYLSSPQQYRSRYPMTWSLAERFGRRSWAYLPLTVAGRTMGAWMAAFAYPVAFTPDERSVLTTVARMLAQALSRAGAAENQRELTEGLQRSMLPMLGPQIPGMDIAARYVPTGGGLQVGGDWYDMIPLPGDRFAVVIGDVQGHDVRAAGLMGQLRIALRAYASEGHRPDAVLARASHFFHGLATSEDDPGDLRFATCYYAEVDPATGTVESARAGHLDPVVRMADGTALILATDGGLPLGIDPDSDYPTTRLALEPGDTLMLCTDGLVETGGHDLQSGWHRLRVILEEHTGGLEELADALVQAVHGPSSHHTVGPLSDRREDDIALLLLCRQGEGCGCGESTATRAPVRRTMLSVAQSEPDRIATARQHLRDLLHDWPVEEQRDAAVLLLSEMLTNVLVHTDTDALLVAEVAGEPGERRIRVEVTDNGDDLPHKRRPGEMASSGRGLMLVELLADAWGVAPRGEGKSIWYELYESAAPEDDPGPAAFPDAPDAPEPAAP</sequence>
<dbReference type="InterPro" id="IPR036890">
    <property type="entry name" value="HATPase_C_sf"/>
</dbReference>
<dbReference type="RefSeq" id="WP_226025062.1">
    <property type="nucleotide sequence ID" value="NZ_BAABIV010000011.1"/>
</dbReference>
<evidence type="ECO:0000313" key="5">
    <source>
        <dbReference type="Proteomes" id="UP001500610"/>
    </source>
</evidence>
<dbReference type="PANTHER" id="PTHR43156">
    <property type="entry name" value="STAGE II SPORULATION PROTEIN E-RELATED"/>
    <property type="match status" value="1"/>
</dbReference>
<dbReference type="Proteomes" id="UP001500610">
    <property type="component" value="Unassembled WGS sequence"/>
</dbReference>
<dbReference type="SMART" id="SM00331">
    <property type="entry name" value="PP2C_SIG"/>
    <property type="match status" value="1"/>
</dbReference>
<dbReference type="InterPro" id="IPR003018">
    <property type="entry name" value="GAF"/>
</dbReference>
<dbReference type="PANTHER" id="PTHR43156:SF2">
    <property type="entry name" value="STAGE II SPORULATION PROTEIN E"/>
    <property type="match status" value="1"/>
</dbReference>
<dbReference type="SUPFAM" id="SSF55785">
    <property type="entry name" value="PYP-like sensor domain (PAS domain)"/>
    <property type="match status" value="1"/>
</dbReference>
<protein>
    <submittedName>
        <fullName evidence="4">SpoIIE family protein phosphatase</fullName>
    </submittedName>
</protein>